<dbReference type="SMART" id="SM00248">
    <property type="entry name" value="ANK"/>
    <property type="match status" value="3"/>
</dbReference>
<protein>
    <recommendedName>
        <fullName evidence="4">Death domain-containing protein</fullName>
    </recommendedName>
</protein>
<proteinExistence type="predicted"/>
<dbReference type="PROSITE" id="PS50088">
    <property type="entry name" value="ANK_REPEAT"/>
    <property type="match status" value="3"/>
</dbReference>
<dbReference type="Pfam" id="PF12796">
    <property type="entry name" value="Ank_2"/>
    <property type="match status" value="1"/>
</dbReference>
<evidence type="ECO:0000256" key="1">
    <source>
        <dbReference type="ARBA" id="ARBA00022737"/>
    </source>
</evidence>
<dbReference type="PROSITE" id="PS50017">
    <property type="entry name" value="DEATH_DOMAIN"/>
    <property type="match status" value="3"/>
</dbReference>
<feature type="domain" description="Death" evidence="4">
    <location>
        <begin position="740"/>
        <end position="814"/>
    </location>
</feature>
<evidence type="ECO:0000259" key="4">
    <source>
        <dbReference type="PROSITE" id="PS50017"/>
    </source>
</evidence>
<dbReference type="InterPro" id="IPR036770">
    <property type="entry name" value="Ankyrin_rpt-contain_sf"/>
</dbReference>
<feature type="repeat" description="ANK" evidence="3">
    <location>
        <begin position="38"/>
        <end position="70"/>
    </location>
</feature>
<dbReference type="SUPFAM" id="SSF48403">
    <property type="entry name" value="Ankyrin repeat"/>
    <property type="match status" value="1"/>
</dbReference>
<feature type="repeat" description="ANK" evidence="3">
    <location>
        <begin position="71"/>
        <end position="103"/>
    </location>
</feature>
<sequence length="987" mass="113609">MAEELNDKLYKAVRRGKTALILKYLDQGANINHREKQKGATPLIEACVRRNYVVQKLLLSNGANPNLSNFAGLTPLHFASEVGDGESVKLLLAYQASIDKSDLSLCTPLHYAANRNRINTADLLVFCGANAAYKDDSGRSPMSGCTDPKMKELLKHSEIIQIGIKNNDIFIQHSELEQNNSVHLKKIGLTIHVPETFKTNSLSFLCRRVRPEYCQPSLKPVGRELLMSDTFEFRLSEVQIKGLVTLEIPLYDYLDPFEDVYLKTDTKPEICLDDARCRPLTDLRKYRDEDNPIQMRWICVVQMDITQIRAFNLVTLPKVEHFTIDKSGGGKFTSKVDKFVKVSAPPGTFDKEGDLSLEVIPCPPYREDVYKQISSVSHFYDINYNKLLGFQPNKDVQLTIPLPHYYDGDKDFYILSANGTSDYYAECDLEHHDDRDLSDIWEFVETSPQTHNGKVECTLSHFSICVLAEAKKETTRNEVIKHVDELCIKAAKREIFIIFFAVIKAVIDTDFYELVIECTTNKRINERKNDWFKKQYTDKNLECTGEFQTVPGKGYKIRFQGNIQPWADISNISLQYHPKRTNFQKIQVALDDKNGLKYGAINIYEDRENQDPVYLTTVALSLPGFTNDVKLDEETGFKGFTRDKFLKMLADKIGDEWIKMSILLGLTYKTVKAFKKNKTKALSTTKEKTLKVLQQWREISMHRLDNYGVPDLIASLHKVGREDLVSFPTKVYKIWWQKKLGQEWEEVLINLELEGKDIDKIKEDKQLNIITIITRCLIRWRNSHQNRNDCLEELYQALEEAERFDILKSLQEEAKTTDLLDDKNLQNMVAKKLGKEWREVMINLGLGSSEIEQIETENESHVVTLITKGLMIWRDRNSRNKSDRQHLMELYKALQDAGRSDIVGDLKQEFNTDGAFQDPEPMSDIHLLLLIENCTDEELFSVWTLLDISEGEIDTICKDPLSTNQQHQLLNNGKIIFFKIINDTTFT</sequence>
<dbReference type="Gene3D" id="1.10.533.10">
    <property type="entry name" value="Death Domain, Fas"/>
    <property type="match status" value="3"/>
</dbReference>
<organism evidence="5 6">
    <name type="scientific">Tegillarca granosa</name>
    <name type="common">Malaysian cockle</name>
    <name type="synonym">Anadara granosa</name>
    <dbReference type="NCBI Taxonomy" id="220873"/>
    <lineage>
        <taxon>Eukaryota</taxon>
        <taxon>Metazoa</taxon>
        <taxon>Spiralia</taxon>
        <taxon>Lophotrochozoa</taxon>
        <taxon>Mollusca</taxon>
        <taxon>Bivalvia</taxon>
        <taxon>Autobranchia</taxon>
        <taxon>Pteriomorphia</taxon>
        <taxon>Arcoida</taxon>
        <taxon>Arcoidea</taxon>
        <taxon>Arcidae</taxon>
        <taxon>Tegillarca</taxon>
    </lineage>
</organism>
<keyword evidence="2 3" id="KW-0040">ANK repeat</keyword>
<dbReference type="Gene3D" id="2.60.220.30">
    <property type="match status" value="1"/>
</dbReference>
<feature type="repeat" description="ANK" evidence="3">
    <location>
        <begin position="104"/>
        <end position="136"/>
    </location>
</feature>
<evidence type="ECO:0000256" key="2">
    <source>
        <dbReference type="ARBA" id="ARBA00023043"/>
    </source>
</evidence>
<dbReference type="SMART" id="SM00005">
    <property type="entry name" value="DEATH"/>
    <property type="match status" value="1"/>
</dbReference>
<keyword evidence="6" id="KW-1185">Reference proteome</keyword>
<feature type="domain" description="Death" evidence="4">
    <location>
        <begin position="642"/>
        <end position="725"/>
    </location>
</feature>
<dbReference type="PANTHER" id="PTHR24171">
    <property type="entry name" value="ANKYRIN REPEAT DOMAIN-CONTAINING PROTEIN 39-RELATED"/>
    <property type="match status" value="1"/>
</dbReference>
<dbReference type="InterPro" id="IPR011029">
    <property type="entry name" value="DEATH-like_dom_sf"/>
</dbReference>
<evidence type="ECO:0000256" key="3">
    <source>
        <dbReference type="PROSITE-ProRule" id="PRU00023"/>
    </source>
</evidence>
<dbReference type="Pfam" id="PF00531">
    <property type="entry name" value="Death"/>
    <property type="match status" value="3"/>
</dbReference>
<comment type="caution">
    <text evidence="5">The sequence shown here is derived from an EMBL/GenBank/DDBJ whole genome shotgun (WGS) entry which is preliminary data.</text>
</comment>
<accession>A0ABQ9ERT0</accession>
<dbReference type="CDD" id="cd01670">
    <property type="entry name" value="Death"/>
    <property type="match status" value="2"/>
</dbReference>
<feature type="domain" description="Death" evidence="4">
    <location>
        <begin position="822"/>
        <end position="910"/>
    </location>
</feature>
<evidence type="ECO:0000313" key="6">
    <source>
        <dbReference type="Proteomes" id="UP001217089"/>
    </source>
</evidence>
<reference evidence="5 6" key="1">
    <citation type="submission" date="2022-12" db="EMBL/GenBank/DDBJ databases">
        <title>Chromosome-level genome of Tegillarca granosa.</title>
        <authorList>
            <person name="Kim J."/>
        </authorList>
    </citation>
    <scope>NUCLEOTIDE SEQUENCE [LARGE SCALE GENOMIC DNA]</scope>
    <source>
        <strain evidence="5">Teg-2019</strain>
        <tissue evidence="5">Adductor muscle</tissue>
    </source>
</reference>
<dbReference type="InterPro" id="IPR002110">
    <property type="entry name" value="Ankyrin_rpt"/>
</dbReference>
<evidence type="ECO:0000313" key="5">
    <source>
        <dbReference type="EMBL" id="KAJ8306250.1"/>
    </source>
</evidence>
<dbReference type="EMBL" id="JARBDR010000813">
    <property type="protein sequence ID" value="KAJ8306250.1"/>
    <property type="molecule type" value="Genomic_DNA"/>
</dbReference>
<dbReference type="Pfam" id="PF00023">
    <property type="entry name" value="Ank"/>
    <property type="match status" value="1"/>
</dbReference>
<keyword evidence="1" id="KW-0677">Repeat</keyword>
<gene>
    <name evidence="5" type="ORF">KUTeg_016795</name>
</gene>
<dbReference type="Gene3D" id="1.25.40.20">
    <property type="entry name" value="Ankyrin repeat-containing domain"/>
    <property type="match status" value="1"/>
</dbReference>
<dbReference type="InterPro" id="IPR000488">
    <property type="entry name" value="Death_dom"/>
</dbReference>
<name>A0ABQ9ERT0_TEGGR</name>
<dbReference type="Proteomes" id="UP001217089">
    <property type="component" value="Unassembled WGS sequence"/>
</dbReference>
<dbReference type="SUPFAM" id="SSF47986">
    <property type="entry name" value="DEATH domain"/>
    <property type="match status" value="3"/>
</dbReference>
<dbReference type="PROSITE" id="PS50297">
    <property type="entry name" value="ANK_REP_REGION"/>
    <property type="match status" value="2"/>
</dbReference>